<dbReference type="Proteomes" id="UP000239735">
    <property type="component" value="Unassembled WGS sequence"/>
</dbReference>
<keyword evidence="4" id="KW-0472">Membrane</keyword>
<feature type="domain" description="POTRA" evidence="6">
    <location>
        <begin position="463"/>
        <end position="542"/>
    </location>
</feature>
<feature type="compositionally biased region" description="Polar residues" evidence="5">
    <location>
        <begin position="17"/>
        <end position="32"/>
    </location>
</feature>
<dbReference type="Pfam" id="PF07244">
    <property type="entry name" value="POTRA"/>
    <property type="match status" value="4"/>
</dbReference>
<dbReference type="GO" id="GO:0019867">
    <property type="term" value="C:outer membrane"/>
    <property type="evidence" value="ECO:0007669"/>
    <property type="project" value="InterPro"/>
</dbReference>
<evidence type="ECO:0000259" key="6">
    <source>
        <dbReference type="PROSITE" id="PS51779"/>
    </source>
</evidence>
<name>A0A2N9L232_9BACT</name>
<dbReference type="Gene3D" id="2.40.160.50">
    <property type="entry name" value="membrane protein fhac: a member of the omp85/tpsb transporter family"/>
    <property type="match status" value="1"/>
</dbReference>
<dbReference type="PROSITE" id="PS51779">
    <property type="entry name" value="POTRA"/>
    <property type="match status" value="2"/>
</dbReference>
<dbReference type="PANTHER" id="PTHR12815:SF18">
    <property type="entry name" value="SORTING AND ASSEMBLY MACHINERY COMPONENT 50 HOMOLOG"/>
    <property type="match status" value="1"/>
</dbReference>
<dbReference type="Gene3D" id="3.10.20.310">
    <property type="entry name" value="membrane protein fhac"/>
    <property type="match status" value="6"/>
</dbReference>
<evidence type="ECO:0000256" key="3">
    <source>
        <dbReference type="ARBA" id="ARBA00022692"/>
    </source>
</evidence>
<dbReference type="InterPro" id="IPR010827">
    <property type="entry name" value="BamA/TamA_POTRA"/>
</dbReference>
<dbReference type="InterPro" id="IPR039910">
    <property type="entry name" value="D15-like"/>
</dbReference>
<sequence>MHAAAWCQPQAASAGADSSQVDPSQTTSNPQAANDSIQVWEGLTVLNISFEGVPATRIEPLPEDLAQGVGSPLTAENLKRSLRQLFASGYYDTIEVEGKRQDGGVALIFVGQPRTFIGTVGVYGATGPTANTQLERASQLEAGARFTDAKMKRALDQMRTSLEENGYYRPAITYTQTPHPDEQLMDIEFRIVSGPRARVGKVSVTGDSGMKADEFRRHAHLRTGAYVDRDTANHALDGVLREYQHQNRLEAEVKLESATYDPKAKAVNYQFTANRGPVVEVNIEGASLDPDRITRLVPIFEEGSVDEDLLNEGNRRLRDYFQRMGYFDAKVDHKRQTVGNAQVTIVYTVQLGPRRRVDKVSIIGNHYFDTATLKDLISVRAADVLDRHGVYSQGLVSGDVGALEAVYKNNGFADVKVTPETSTPETVTADSSLPPTRTAARPSAIARTAPLTVTYHIAEGKQLHVGTMQIDGNEHIATGTLVSLLNTAPGQLLSPRNLALDHDALLTEYYSRGFDRAAVNVTQQPEPADPAKVDVVFSIVEGQQIFVRNVLLTGLQFTRPQTVARAITLRAGNPLDQTALFDTQRNLYSFALFNEVNTAVENPAGDATEKTILLEIAEARRWTLTYGFGFEAQTGQPQNNCSGASVVGVACSPNGKTGVSPRVLIDITRNGLFGRAQSASLQGTYGLLEQSVGIQYQVPHIEGNPNFGFTFSGGYANSQDVSTYVASRLEGAFRLTENFNHPESWLSRANTFIYELDFRRVKVAASSLQAYPGEISELSTATRVGGPAFTWIRDTRDVPMDARRGTYTSFQEFLSDRLFGAQAEFNRIDTSNSSYYAFDKGRFVLARNTRYGQVRSFGTGSSGLIPLPERLYAGGAVSLRGFSQNAAGPRDPETGYQIGGAGALINNTELRLPPPTLPWLGNTVSFVVFHDMGNVFTNAGDAWASALRVRQPDSDACRDAVATNPSGYPTGYTPTGNPASTGTQGLCSFNNFSHSLGVGLRYHTPVGPIRFDVSYNLNPPIYPVNINYSIPTAKGSTIPGFATAPYLGQAPHILFFFSLGQAF</sequence>
<evidence type="ECO:0000256" key="4">
    <source>
        <dbReference type="ARBA" id="ARBA00023136"/>
    </source>
</evidence>
<keyword evidence="3" id="KW-0812">Transmembrane</keyword>
<feature type="region of interest" description="Disordered" evidence="5">
    <location>
        <begin position="1"/>
        <end position="32"/>
    </location>
</feature>
<accession>A0A2N9L232</accession>
<evidence type="ECO:0000256" key="5">
    <source>
        <dbReference type="SAM" id="MobiDB-lite"/>
    </source>
</evidence>
<dbReference type="InterPro" id="IPR000184">
    <property type="entry name" value="Bac_surfAg_D15"/>
</dbReference>
<organism evidence="7 8">
    <name type="scientific">Candidatus Sulfuritelmatomonas gaucii</name>
    <dbReference type="NCBI Taxonomy" id="2043161"/>
    <lineage>
        <taxon>Bacteria</taxon>
        <taxon>Pseudomonadati</taxon>
        <taxon>Acidobacteriota</taxon>
        <taxon>Terriglobia</taxon>
        <taxon>Terriglobales</taxon>
        <taxon>Acidobacteriaceae</taxon>
        <taxon>Candidatus Sulfuritelmatomonas</taxon>
    </lineage>
</organism>
<evidence type="ECO:0000313" key="8">
    <source>
        <dbReference type="Proteomes" id="UP000239735"/>
    </source>
</evidence>
<protein>
    <submittedName>
        <fullName evidence="7">Outer membrane protein, OMP85 family</fullName>
    </submittedName>
</protein>
<evidence type="ECO:0000256" key="1">
    <source>
        <dbReference type="ARBA" id="ARBA00004370"/>
    </source>
</evidence>
<proteinExistence type="predicted"/>
<dbReference type="InterPro" id="IPR034746">
    <property type="entry name" value="POTRA"/>
</dbReference>
<dbReference type="PANTHER" id="PTHR12815">
    <property type="entry name" value="SORTING AND ASSEMBLY MACHINERY SAMM50 PROTEIN FAMILY MEMBER"/>
    <property type="match status" value="1"/>
</dbReference>
<comment type="subcellular location">
    <subcellularLocation>
        <location evidence="1">Membrane</location>
    </subcellularLocation>
</comment>
<evidence type="ECO:0000256" key="2">
    <source>
        <dbReference type="ARBA" id="ARBA00022452"/>
    </source>
</evidence>
<feature type="region of interest" description="Disordered" evidence="5">
    <location>
        <begin position="420"/>
        <end position="442"/>
    </location>
</feature>
<keyword evidence="2" id="KW-1134">Transmembrane beta strand</keyword>
<dbReference type="AlphaFoldDB" id="A0A2N9L232"/>
<evidence type="ECO:0000313" key="7">
    <source>
        <dbReference type="EMBL" id="SPE17348.1"/>
    </source>
</evidence>
<dbReference type="EMBL" id="OKRB01000001">
    <property type="protein sequence ID" value="SPE17348.1"/>
    <property type="molecule type" value="Genomic_DNA"/>
</dbReference>
<gene>
    <name evidence="7" type="ORF">SBA5_10034</name>
</gene>
<feature type="compositionally biased region" description="Low complexity" evidence="5">
    <location>
        <begin position="1"/>
        <end position="16"/>
    </location>
</feature>
<dbReference type="Pfam" id="PF01103">
    <property type="entry name" value="Omp85"/>
    <property type="match status" value="1"/>
</dbReference>
<reference evidence="8" key="1">
    <citation type="submission" date="2018-02" db="EMBL/GenBank/DDBJ databases">
        <authorList>
            <person name="Hausmann B."/>
        </authorList>
    </citation>
    <scope>NUCLEOTIDE SEQUENCE [LARGE SCALE GENOMIC DNA]</scope>
    <source>
        <strain evidence="8">Peat soil MAG SbA5</strain>
    </source>
</reference>
<feature type="domain" description="POTRA" evidence="6">
    <location>
        <begin position="115"/>
        <end position="194"/>
    </location>
</feature>